<reference evidence="1" key="1">
    <citation type="submission" date="2018-05" db="EMBL/GenBank/DDBJ databases">
        <authorList>
            <person name="Lanie J.A."/>
            <person name="Ng W.-L."/>
            <person name="Kazmierczak K.M."/>
            <person name="Andrzejewski T.M."/>
            <person name="Davidsen T.M."/>
            <person name="Wayne K.J."/>
            <person name="Tettelin H."/>
            <person name="Glass J.I."/>
            <person name="Rusch D."/>
            <person name="Podicherti R."/>
            <person name="Tsui H.-C.T."/>
            <person name="Winkler M.E."/>
        </authorList>
    </citation>
    <scope>NUCLEOTIDE SEQUENCE</scope>
</reference>
<proteinExistence type="predicted"/>
<dbReference type="AlphaFoldDB" id="A0A381QHD8"/>
<name>A0A381QHD8_9ZZZZ</name>
<protein>
    <recommendedName>
        <fullName evidence="2">SbsA Ig-like domain-containing protein</fullName>
    </recommendedName>
</protein>
<accession>A0A381QHD8</accession>
<evidence type="ECO:0008006" key="2">
    <source>
        <dbReference type="Google" id="ProtNLM"/>
    </source>
</evidence>
<feature type="non-terminal residue" evidence="1">
    <location>
        <position position="1"/>
    </location>
</feature>
<evidence type="ECO:0000313" key="1">
    <source>
        <dbReference type="EMBL" id="SUZ77073.1"/>
    </source>
</evidence>
<organism evidence="1">
    <name type="scientific">marine metagenome</name>
    <dbReference type="NCBI Taxonomy" id="408172"/>
    <lineage>
        <taxon>unclassified sequences</taxon>
        <taxon>metagenomes</taxon>
        <taxon>ecological metagenomes</taxon>
    </lineage>
</organism>
<sequence length="499" mass="56467">VFSEYLSENSIANAITVMPKLKEDPELIYKGRRVFVNFPDSLLSNQTYIISIDRSLKDEHGVFLEQGLQVAYATGAKINEGSVTGTIKHIKPASAQLWKIKSEEDLSLFYQREPDYVLDAADNGSYRFQFLSSGAYKLASVDQSVSETAINPDRTVTGLPWEAIIQLGTDETVTGMNMMIPERSGPNRMNRAEWVTGTWFKLFFSENVSDLLNLLPVQVFAEGSIFPVLDLFLDNEDKTMIHIILSESIPRPGLVAFALNSIQQGEKTLLDSSRVAVRTDTTRDTTNAKISFPVKSYIHPIEEEMIVPLKINFSSFMEKSKTPAPITLMQDSISVPLMFNWISPLTLEITPEANWNPKTNYKLHIYADELHPVYGKTLSDSVATMSFKTSNFIRFGHLLGQVESKLPGKVVAQVKYLEKEPEDFHTVVNLDGTFAMNRLREGNYSLLFFEDSDGDNRYSYGSLDPYKPAEWFFIYPDTVEIRGNWDMVLTGIQFEKRSL</sequence>
<dbReference type="EMBL" id="UINC01001302">
    <property type="protein sequence ID" value="SUZ77073.1"/>
    <property type="molecule type" value="Genomic_DNA"/>
</dbReference>
<gene>
    <name evidence="1" type="ORF">METZ01_LOCUS29927</name>
</gene>